<organism evidence="2 3">
    <name type="scientific">Metamycoplasma alkalescens</name>
    <dbReference type="NCBI Taxonomy" id="45363"/>
    <lineage>
        <taxon>Bacteria</taxon>
        <taxon>Bacillati</taxon>
        <taxon>Mycoplasmatota</taxon>
        <taxon>Mycoplasmoidales</taxon>
        <taxon>Metamycoplasmataceae</taxon>
        <taxon>Metamycoplasma</taxon>
    </lineage>
</organism>
<evidence type="ECO:0000256" key="1">
    <source>
        <dbReference type="SAM" id="Phobius"/>
    </source>
</evidence>
<keyword evidence="1" id="KW-0812">Transmembrane</keyword>
<evidence type="ECO:0000313" key="3">
    <source>
        <dbReference type="Proteomes" id="UP000259864"/>
    </source>
</evidence>
<sequence>MVGYYLGALWAKNNGDNGQDILKAASTTAFLVLGIAATFNSINLMSKKPIIFSNPFYYW</sequence>
<feature type="non-terminal residue" evidence="2">
    <location>
        <position position="59"/>
    </location>
</feature>
<dbReference type="AlphaFoldDB" id="A0A3B0PIQ5"/>
<accession>A0A3B0PIQ5</accession>
<keyword evidence="1" id="KW-1133">Transmembrane helix</keyword>
<gene>
    <name evidence="2" type="ORF">NCTC10135_00144</name>
</gene>
<feature type="transmembrane region" description="Helical" evidence="1">
    <location>
        <begin position="21"/>
        <end position="42"/>
    </location>
</feature>
<protein>
    <submittedName>
        <fullName evidence="2">Uncharacterized protein</fullName>
    </submittedName>
</protein>
<proteinExistence type="predicted"/>
<keyword evidence="1" id="KW-0472">Membrane</keyword>
<reference evidence="3" key="1">
    <citation type="submission" date="2018-06" db="EMBL/GenBank/DDBJ databases">
        <authorList>
            <consortium name="Pathogen Informatics"/>
        </authorList>
    </citation>
    <scope>NUCLEOTIDE SEQUENCE [LARGE SCALE GENOMIC DNA]</scope>
    <source>
        <strain evidence="3">NCTC10135</strain>
    </source>
</reference>
<dbReference type="Proteomes" id="UP000259864">
    <property type="component" value="Chromosome 1"/>
</dbReference>
<dbReference type="KEGG" id="mala:NCTC10135_00144"/>
<evidence type="ECO:0000313" key="2">
    <source>
        <dbReference type="EMBL" id="SYV89653.1"/>
    </source>
</evidence>
<name>A0A3B0PIQ5_9BACT</name>
<dbReference type="EMBL" id="LS991949">
    <property type="protein sequence ID" value="SYV89653.1"/>
    <property type="molecule type" value="Genomic_DNA"/>
</dbReference>